<dbReference type="EMBL" id="JACEIK010003257">
    <property type="protein sequence ID" value="MCD9640992.1"/>
    <property type="molecule type" value="Genomic_DNA"/>
</dbReference>
<feature type="compositionally biased region" description="Acidic residues" evidence="1">
    <location>
        <begin position="49"/>
        <end position="65"/>
    </location>
</feature>
<feature type="region of interest" description="Disordered" evidence="1">
    <location>
        <begin position="29"/>
        <end position="75"/>
    </location>
</feature>
<protein>
    <submittedName>
        <fullName evidence="2">Uncharacterized protein</fullName>
    </submittedName>
</protein>
<proteinExistence type="predicted"/>
<evidence type="ECO:0000313" key="3">
    <source>
        <dbReference type="Proteomes" id="UP000823775"/>
    </source>
</evidence>
<gene>
    <name evidence="2" type="ORF">HAX54_026789</name>
</gene>
<sequence>MVFTLMTGRLVEEEEVNYRSRALFKVGPSFEEPFEDDDPIENGKIQVDSDVESDADDGEYLEIEEAAYSPTDNAD</sequence>
<reference evidence="2 3" key="1">
    <citation type="journal article" date="2021" name="BMC Genomics">
        <title>Datura genome reveals duplications of psychoactive alkaloid biosynthetic genes and high mutation rate following tissue culture.</title>
        <authorList>
            <person name="Rajewski A."/>
            <person name="Carter-House D."/>
            <person name="Stajich J."/>
            <person name="Litt A."/>
        </authorList>
    </citation>
    <scope>NUCLEOTIDE SEQUENCE [LARGE SCALE GENOMIC DNA]</scope>
    <source>
        <strain evidence="2">AR-01</strain>
    </source>
</reference>
<keyword evidence="3" id="KW-1185">Reference proteome</keyword>
<evidence type="ECO:0000313" key="2">
    <source>
        <dbReference type="EMBL" id="MCD9640992.1"/>
    </source>
</evidence>
<name>A0ABS8V3R4_DATST</name>
<comment type="caution">
    <text evidence="2">The sequence shown here is derived from an EMBL/GenBank/DDBJ whole genome shotgun (WGS) entry which is preliminary data.</text>
</comment>
<dbReference type="Proteomes" id="UP000823775">
    <property type="component" value="Unassembled WGS sequence"/>
</dbReference>
<accession>A0ABS8V3R4</accession>
<organism evidence="2 3">
    <name type="scientific">Datura stramonium</name>
    <name type="common">Jimsonweed</name>
    <name type="synonym">Common thornapple</name>
    <dbReference type="NCBI Taxonomy" id="4076"/>
    <lineage>
        <taxon>Eukaryota</taxon>
        <taxon>Viridiplantae</taxon>
        <taxon>Streptophyta</taxon>
        <taxon>Embryophyta</taxon>
        <taxon>Tracheophyta</taxon>
        <taxon>Spermatophyta</taxon>
        <taxon>Magnoliopsida</taxon>
        <taxon>eudicotyledons</taxon>
        <taxon>Gunneridae</taxon>
        <taxon>Pentapetalae</taxon>
        <taxon>asterids</taxon>
        <taxon>lamiids</taxon>
        <taxon>Solanales</taxon>
        <taxon>Solanaceae</taxon>
        <taxon>Solanoideae</taxon>
        <taxon>Datureae</taxon>
        <taxon>Datura</taxon>
    </lineage>
</organism>
<evidence type="ECO:0000256" key="1">
    <source>
        <dbReference type="SAM" id="MobiDB-lite"/>
    </source>
</evidence>